<dbReference type="RefSeq" id="WP_146472465.1">
    <property type="nucleotide sequence ID" value="NZ_BNCF01000008.1"/>
</dbReference>
<keyword evidence="9 11" id="KW-0472">Membrane</keyword>
<comment type="similarity">
    <text evidence="11 12">Belongs to the TonB-dependent receptor family.</text>
</comment>
<dbReference type="Gene3D" id="2.40.170.20">
    <property type="entry name" value="TonB-dependent receptor, beta-barrel domain"/>
    <property type="match status" value="3"/>
</dbReference>
<comment type="subcellular location">
    <subcellularLocation>
        <location evidence="1 11">Cell outer membrane</location>
        <topology evidence="1 11">Multi-pass membrane protein</topology>
    </subcellularLocation>
</comment>
<dbReference type="Proteomes" id="UP000636453">
    <property type="component" value="Unassembled WGS sequence"/>
</dbReference>
<evidence type="ECO:0000256" key="13">
    <source>
        <dbReference type="SAM" id="SignalP"/>
    </source>
</evidence>
<reference evidence="16" key="1">
    <citation type="journal article" date="2014" name="Int. J. Syst. Evol. Microbiol.">
        <title>Complete genome sequence of Corynebacterium casei LMG S-19264T (=DSM 44701T), isolated from a smear-ripened cheese.</title>
        <authorList>
            <consortium name="US DOE Joint Genome Institute (JGI-PGF)"/>
            <person name="Walter F."/>
            <person name="Albersmeier A."/>
            <person name="Kalinowski J."/>
            <person name="Ruckert C."/>
        </authorList>
    </citation>
    <scope>NUCLEOTIDE SEQUENCE</scope>
    <source>
        <strain evidence="16">KCTC 32020</strain>
    </source>
</reference>
<evidence type="ECO:0000259" key="14">
    <source>
        <dbReference type="Pfam" id="PF00593"/>
    </source>
</evidence>
<dbReference type="Pfam" id="PF00593">
    <property type="entry name" value="TonB_dep_Rec_b-barrel"/>
    <property type="match status" value="1"/>
</dbReference>
<comment type="caution">
    <text evidence="16">The sequence shown here is derived from an EMBL/GenBank/DDBJ whole genome shotgun (WGS) entry which is preliminary data.</text>
</comment>
<keyword evidence="5 11" id="KW-0812">Transmembrane</keyword>
<evidence type="ECO:0000256" key="11">
    <source>
        <dbReference type="PROSITE-ProRule" id="PRU01360"/>
    </source>
</evidence>
<dbReference type="GO" id="GO:0006826">
    <property type="term" value="P:iron ion transport"/>
    <property type="evidence" value="ECO:0007669"/>
    <property type="project" value="UniProtKB-KW"/>
</dbReference>
<keyword evidence="8 12" id="KW-0798">TonB box</keyword>
<evidence type="ECO:0000256" key="10">
    <source>
        <dbReference type="ARBA" id="ARBA00023237"/>
    </source>
</evidence>
<reference evidence="16" key="2">
    <citation type="submission" date="2020-09" db="EMBL/GenBank/DDBJ databases">
        <authorList>
            <person name="Sun Q."/>
            <person name="Kim S."/>
        </authorList>
    </citation>
    <scope>NUCLEOTIDE SEQUENCE</scope>
    <source>
        <strain evidence="16">KCTC 32020</strain>
    </source>
</reference>
<dbReference type="InterPro" id="IPR012910">
    <property type="entry name" value="Plug_dom"/>
</dbReference>
<evidence type="ECO:0000313" key="16">
    <source>
        <dbReference type="EMBL" id="GHE35438.1"/>
    </source>
</evidence>
<feature type="domain" description="TonB-dependent receptor plug" evidence="15">
    <location>
        <begin position="57"/>
        <end position="165"/>
    </location>
</feature>
<feature type="domain" description="TonB-dependent receptor-like beta-barrel" evidence="14">
    <location>
        <begin position="347"/>
        <end position="819"/>
    </location>
</feature>
<evidence type="ECO:0000256" key="2">
    <source>
        <dbReference type="ARBA" id="ARBA00022448"/>
    </source>
</evidence>
<evidence type="ECO:0000256" key="5">
    <source>
        <dbReference type="ARBA" id="ARBA00022692"/>
    </source>
</evidence>
<keyword evidence="3 11" id="KW-1134">Transmembrane beta strand</keyword>
<evidence type="ECO:0000256" key="9">
    <source>
        <dbReference type="ARBA" id="ARBA00023136"/>
    </source>
</evidence>
<dbReference type="InterPro" id="IPR039426">
    <property type="entry name" value="TonB-dep_rcpt-like"/>
</dbReference>
<protein>
    <submittedName>
        <fullName evidence="16">TonB-dependent receptor</fullName>
    </submittedName>
</protein>
<keyword evidence="16" id="KW-0675">Receptor</keyword>
<evidence type="ECO:0000256" key="7">
    <source>
        <dbReference type="ARBA" id="ARBA00023065"/>
    </source>
</evidence>
<evidence type="ECO:0000256" key="6">
    <source>
        <dbReference type="ARBA" id="ARBA00023004"/>
    </source>
</evidence>
<dbReference type="PANTHER" id="PTHR32552:SF81">
    <property type="entry name" value="TONB-DEPENDENT OUTER MEMBRANE RECEPTOR"/>
    <property type="match status" value="1"/>
</dbReference>
<dbReference type="InterPro" id="IPR000531">
    <property type="entry name" value="Beta-barrel_TonB"/>
</dbReference>
<evidence type="ECO:0000256" key="12">
    <source>
        <dbReference type="RuleBase" id="RU003357"/>
    </source>
</evidence>
<dbReference type="AlphaFoldDB" id="A0A918Z441"/>
<feature type="chain" id="PRO_5036813968" evidence="13">
    <location>
        <begin position="28"/>
        <end position="865"/>
    </location>
</feature>
<evidence type="ECO:0000259" key="15">
    <source>
        <dbReference type="Pfam" id="PF07715"/>
    </source>
</evidence>
<keyword evidence="10 11" id="KW-0998">Cell outer membrane</keyword>
<dbReference type="GO" id="GO:0009279">
    <property type="term" value="C:cell outer membrane"/>
    <property type="evidence" value="ECO:0007669"/>
    <property type="project" value="UniProtKB-SubCell"/>
</dbReference>
<sequence length="865" mass="93715">MPSKTPQRARLALAIVMAIAASAPVQAQEGSAAPTEEDETTTLSSIVVTAQKREEALQDVPVAITALPQELLQDAGVRDIKDMQVLTPGLTVTSTQSEAQTVARIRGIGTVGDNAGLESSVGVVIDGVYRPRNGVGFGDLGEVERIEVLKGPQGTVFGKNTSAGVINIITRRPDYQQRVEGELTIGNYGALGIAGSYNDALGENAAFRVYAAKRERDGFTDVRTGAGPREETADGDQNFHTLRGQLLLEPTDAVDINLIADYTSREENCCVGVTVVRGATAAIIDALSPDSGVAPVARPFDRVAWSNRSTEQDLKDKGVSAEVNWIVPWFESATLTSITAQRDWQSINGLDFDFSSADVLYRNADEDESLTRFETFSQEFRLTGTSGAVDWMIGLFYSDEDLARNETYRIGAAYEPYLSTALVSLINPALGQRPDAPLFLSQVTGRPFNTAFQGFGASDRYAQNARSAALFTNNTWRVTDALDLTLGLRYTREDKELDSRYSNPNGSIGCASFFAPNGAVSPAAIGRIAAALTARGVPFAALPPAQQQAIVSNIVGYSCLPWANPLHNGRVTHQEREEKEWSGTLKAAYRWNDHVMTFVSAARGYKAGGFNLDRVQSNTGLSSGGAGILPVADTSFPGEFVDSYELGAKTTWADGNLLINATLFHQTYEDFQLNSFLGTSFVVRSIPEVVSQGVDTEILWQPMRGLIVQGGLMYADTRYGDERPGGDFIAPTGALYKLPGNQVSFAPYWSGSAAVTYEWGFGPDLIGRVNLAAKYMSDYNTGSDLDVEKMQDAYTVLNARFVIGARNKRWSVELWGQNITDEEYVQVGFDAPLQNVSPVPGNPFNSYNAFLGTPRTYGVTFRVAY</sequence>
<evidence type="ECO:0000256" key="1">
    <source>
        <dbReference type="ARBA" id="ARBA00004571"/>
    </source>
</evidence>
<accession>A0A918Z441</accession>
<dbReference type="OrthoDB" id="127311at2"/>
<proteinExistence type="inferred from homology"/>
<keyword evidence="2 11" id="KW-0813">Transport</keyword>
<keyword evidence="13" id="KW-0732">Signal</keyword>
<organism evidence="16 17">
    <name type="scientific">Vulcaniibacterium thermophilum</name>
    <dbReference type="NCBI Taxonomy" id="1169913"/>
    <lineage>
        <taxon>Bacteria</taxon>
        <taxon>Pseudomonadati</taxon>
        <taxon>Pseudomonadota</taxon>
        <taxon>Gammaproteobacteria</taxon>
        <taxon>Lysobacterales</taxon>
        <taxon>Lysobacteraceae</taxon>
        <taxon>Vulcaniibacterium</taxon>
    </lineage>
</organism>
<dbReference type="Pfam" id="PF07715">
    <property type="entry name" value="Plug"/>
    <property type="match status" value="1"/>
</dbReference>
<gene>
    <name evidence="16" type="ORF">GCM10007167_17130</name>
</gene>
<name>A0A918Z441_9GAMM</name>
<dbReference type="PROSITE" id="PS52016">
    <property type="entry name" value="TONB_DEPENDENT_REC_3"/>
    <property type="match status" value="1"/>
</dbReference>
<keyword evidence="6" id="KW-0408">Iron</keyword>
<dbReference type="EMBL" id="BNCF01000008">
    <property type="protein sequence ID" value="GHE35438.1"/>
    <property type="molecule type" value="Genomic_DNA"/>
</dbReference>
<feature type="signal peptide" evidence="13">
    <location>
        <begin position="1"/>
        <end position="27"/>
    </location>
</feature>
<dbReference type="InterPro" id="IPR036942">
    <property type="entry name" value="Beta-barrel_TonB_sf"/>
</dbReference>
<evidence type="ECO:0000256" key="3">
    <source>
        <dbReference type="ARBA" id="ARBA00022452"/>
    </source>
</evidence>
<keyword evidence="4" id="KW-0410">Iron transport</keyword>
<keyword evidence="7" id="KW-0406">Ion transport</keyword>
<evidence type="ECO:0000256" key="8">
    <source>
        <dbReference type="ARBA" id="ARBA00023077"/>
    </source>
</evidence>
<keyword evidence="17" id="KW-1185">Reference proteome</keyword>
<dbReference type="SUPFAM" id="SSF56935">
    <property type="entry name" value="Porins"/>
    <property type="match status" value="1"/>
</dbReference>
<dbReference type="PANTHER" id="PTHR32552">
    <property type="entry name" value="FERRICHROME IRON RECEPTOR-RELATED"/>
    <property type="match status" value="1"/>
</dbReference>
<evidence type="ECO:0000313" key="17">
    <source>
        <dbReference type="Proteomes" id="UP000636453"/>
    </source>
</evidence>
<evidence type="ECO:0000256" key="4">
    <source>
        <dbReference type="ARBA" id="ARBA00022496"/>
    </source>
</evidence>